<gene>
    <name evidence="11" type="ORF">METZ01_LOCUS14702</name>
</gene>
<dbReference type="PANTHER" id="PTHR34388:SF1">
    <property type="entry name" value="DNA POLYMERASE III SUBUNIT DELTA"/>
    <property type="match status" value="1"/>
</dbReference>
<protein>
    <recommendedName>
        <fullName evidence="2">DNA polymerase III subunit delta</fullName>
        <ecNumber evidence="1">2.7.7.7</ecNumber>
    </recommendedName>
</protein>
<evidence type="ECO:0000259" key="9">
    <source>
        <dbReference type="Pfam" id="PF06144"/>
    </source>
</evidence>
<dbReference type="GO" id="GO:0003887">
    <property type="term" value="F:DNA-directed DNA polymerase activity"/>
    <property type="evidence" value="ECO:0007669"/>
    <property type="project" value="UniProtKB-KW"/>
</dbReference>
<evidence type="ECO:0000256" key="5">
    <source>
        <dbReference type="ARBA" id="ARBA00022705"/>
    </source>
</evidence>
<evidence type="ECO:0000256" key="8">
    <source>
        <dbReference type="ARBA" id="ARBA00049244"/>
    </source>
</evidence>
<keyword evidence="3" id="KW-0808">Transferase</keyword>
<dbReference type="Gene3D" id="1.20.272.10">
    <property type="match status" value="1"/>
</dbReference>
<dbReference type="GO" id="GO:0009360">
    <property type="term" value="C:DNA polymerase III complex"/>
    <property type="evidence" value="ECO:0007669"/>
    <property type="project" value="InterPro"/>
</dbReference>
<keyword evidence="5" id="KW-0235">DNA replication</keyword>
<dbReference type="Gene3D" id="3.40.50.300">
    <property type="entry name" value="P-loop containing nucleotide triphosphate hydrolases"/>
    <property type="match status" value="1"/>
</dbReference>
<dbReference type="CDD" id="cd18138">
    <property type="entry name" value="HLD_clamp_pol_III_delta"/>
    <property type="match status" value="1"/>
</dbReference>
<dbReference type="NCBIfam" id="TIGR01128">
    <property type="entry name" value="holA"/>
    <property type="match status" value="1"/>
</dbReference>
<keyword evidence="4" id="KW-0548">Nucleotidyltransferase</keyword>
<dbReference type="GO" id="GO:0003677">
    <property type="term" value="F:DNA binding"/>
    <property type="evidence" value="ECO:0007669"/>
    <property type="project" value="InterPro"/>
</dbReference>
<dbReference type="Pfam" id="PF14840">
    <property type="entry name" value="DNA_pol3_delt_C"/>
    <property type="match status" value="1"/>
</dbReference>
<dbReference type="Gene3D" id="1.10.8.60">
    <property type="match status" value="1"/>
</dbReference>
<name>A0A381P6K4_9ZZZZ</name>
<dbReference type="EMBL" id="UINC01000831">
    <property type="protein sequence ID" value="SUZ61848.1"/>
    <property type="molecule type" value="Genomic_DNA"/>
</dbReference>
<feature type="domain" description="DNA polymerase III delta N-terminal" evidence="9">
    <location>
        <begin position="20"/>
        <end position="136"/>
    </location>
</feature>
<reference evidence="11" key="1">
    <citation type="submission" date="2018-05" db="EMBL/GenBank/DDBJ databases">
        <authorList>
            <person name="Lanie J.A."/>
            <person name="Ng W.-L."/>
            <person name="Kazmierczak K.M."/>
            <person name="Andrzejewski T.M."/>
            <person name="Davidsen T.M."/>
            <person name="Wayne K.J."/>
            <person name="Tettelin H."/>
            <person name="Glass J.I."/>
            <person name="Rusch D."/>
            <person name="Podicherti R."/>
            <person name="Tsui H.-C.T."/>
            <person name="Winkler M.E."/>
        </authorList>
    </citation>
    <scope>NUCLEOTIDE SEQUENCE</scope>
</reference>
<evidence type="ECO:0000256" key="1">
    <source>
        <dbReference type="ARBA" id="ARBA00012417"/>
    </source>
</evidence>
<organism evidence="11">
    <name type="scientific">marine metagenome</name>
    <dbReference type="NCBI Taxonomy" id="408172"/>
    <lineage>
        <taxon>unclassified sequences</taxon>
        <taxon>metagenomes</taxon>
        <taxon>ecological metagenomes</taxon>
    </lineage>
</organism>
<sequence>MKIKAEQLTRTLENQNPTVYWLAGDDPLLMQEAADQVRKHYQNKGFGERQIFNIDRSFNWDNFSQTTDNLSLFSEQKIIELRLTSSKLEEAGKNALHAYLAKPNPEFLILIISPKLESSMLSTKWFKIIESHSAFVQIWPINREGLGAWLTRRLLREGISAEPNALELLVDKVEGNLLAATQEIEKLKLLVSQDNKTNISLDVNTVMQVVADSSRYSVYHLVDAALKGDAVRSQKILRTLRAEGLLPLPILATITRELRTLLPLIERKEQGQGINAIMQTARIWFNKKQAVGSALGRINTQDIWHFLEHARRVDQSIKGIISADSWDELSLLLLAISGQSTATMKQVEV</sequence>
<proteinExistence type="inferred from homology"/>
<dbReference type="PANTHER" id="PTHR34388">
    <property type="entry name" value="DNA POLYMERASE III SUBUNIT DELTA"/>
    <property type="match status" value="1"/>
</dbReference>
<evidence type="ECO:0000313" key="11">
    <source>
        <dbReference type="EMBL" id="SUZ61848.1"/>
    </source>
</evidence>
<comment type="similarity">
    <text evidence="7">Belongs to the DNA polymerase HolA subunit family.</text>
</comment>
<evidence type="ECO:0000256" key="4">
    <source>
        <dbReference type="ARBA" id="ARBA00022695"/>
    </source>
</evidence>
<evidence type="ECO:0000256" key="3">
    <source>
        <dbReference type="ARBA" id="ARBA00022679"/>
    </source>
</evidence>
<keyword evidence="6" id="KW-0239">DNA-directed DNA polymerase</keyword>
<evidence type="ECO:0000256" key="2">
    <source>
        <dbReference type="ARBA" id="ARBA00017703"/>
    </source>
</evidence>
<feature type="domain" description="DNA polymerase III subunit delta C-terminal" evidence="10">
    <location>
        <begin position="219"/>
        <end position="339"/>
    </location>
</feature>
<dbReference type="InterPro" id="IPR008921">
    <property type="entry name" value="DNA_pol3_clamp-load_cplx_C"/>
</dbReference>
<evidence type="ECO:0000256" key="7">
    <source>
        <dbReference type="ARBA" id="ARBA00034754"/>
    </source>
</evidence>
<accession>A0A381P6K4</accession>
<dbReference type="InterPro" id="IPR005790">
    <property type="entry name" value="DNA_polIII_delta"/>
</dbReference>
<comment type="catalytic activity">
    <reaction evidence="8">
        <text>DNA(n) + a 2'-deoxyribonucleoside 5'-triphosphate = DNA(n+1) + diphosphate</text>
        <dbReference type="Rhea" id="RHEA:22508"/>
        <dbReference type="Rhea" id="RHEA-COMP:17339"/>
        <dbReference type="Rhea" id="RHEA-COMP:17340"/>
        <dbReference type="ChEBI" id="CHEBI:33019"/>
        <dbReference type="ChEBI" id="CHEBI:61560"/>
        <dbReference type="ChEBI" id="CHEBI:173112"/>
        <dbReference type="EC" id="2.7.7.7"/>
    </reaction>
</comment>
<dbReference type="InterPro" id="IPR010372">
    <property type="entry name" value="DNA_pol3_delta_N"/>
</dbReference>
<dbReference type="SUPFAM" id="SSF48019">
    <property type="entry name" value="post-AAA+ oligomerization domain-like"/>
    <property type="match status" value="1"/>
</dbReference>
<dbReference type="Pfam" id="PF06144">
    <property type="entry name" value="DNA_pol3_delta"/>
    <property type="match status" value="1"/>
</dbReference>
<dbReference type="InterPro" id="IPR032780">
    <property type="entry name" value="DNA_pol3_delt_C"/>
</dbReference>
<dbReference type="EC" id="2.7.7.7" evidence="1"/>
<evidence type="ECO:0000256" key="6">
    <source>
        <dbReference type="ARBA" id="ARBA00022932"/>
    </source>
</evidence>
<dbReference type="GO" id="GO:0006261">
    <property type="term" value="P:DNA-templated DNA replication"/>
    <property type="evidence" value="ECO:0007669"/>
    <property type="project" value="TreeGrafter"/>
</dbReference>
<evidence type="ECO:0000259" key="10">
    <source>
        <dbReference type="Pfam" id="PF14840"/>
    </source>
</evidence>
<dbReference type="SUPFAM" id="SSF52540">
    <property type="entry name" value="P-loop containing nucleoside triphosphate hydrolases"/>
    <property type="match status" value="1"/>
</dbReference>
<dbReference type="AlphaFoldDB" id="A0A381P6K4"/>
<dbReference type="InterPro" id="IPR027417">
    <property type="entry name" value="P-loop_NTPase"/>
</dbReference>